<evidence type="ECO:0000313" key="1">
    <source>
        <dbReference type="EMBL" id="MFC6387388.1"/>
    </source>
</evidence>
<dbReference type="InterPro" id="IPR019667">
    <property type="entry name" value="Uncharacterised_YbaK"/>
</dbReference>
<dbReference type="Pfam" id="PF10730">
    <property type="entry name" value="DUF2521"/>
    <property type="match status" value="1"/>
</dbReference>
<comment type="caution">
    <text evidence="1">The sequence shown here is derived from an EMBL/GenBank/DDBJ whole genome shotgun (WGS) entry which is preliminary data.</text>
</comment>
<organism evidence="1 2">
    <name type="scientific">Sporolactobacillus kofuensis</name>
    <dbReference type="NCBI Taxonomy" id="269672"/>
    <lineage>
        <taxon>Bacteria</taxon>
        <taxon>Bacillati</taxon>
        <taxon>Bacillota</taxon>
        <taxon>Bacilli</taxon>
        <taxon>Bacillales</taxon>
        <taxon>Sporolactobacillaceae</taxon>
        <taxon>Sporolactobacillus</taxon>
    </lineage>
</organism>
<sequence>MGIVMNFKEKQRHKQLVSERRALQDLSFSKIETSVLRYFERYLALIPTAGSTGKEMCAEFALEGFLLGSSMGRFGFYGEDMEKAFARSKPEFYALLDDFYDFWLFWGTEHESFDDLQETCRSYLYNWWVDGYEASLKRWRLKLH</sequence>
<accession>A0ABW1WGN8</accession>
<keyword evidence="2" id="KW-1185">Reference proteome</keyword>
<evidence type="ECO:0000313" key="2">
    <source>
        <dbReference type="Proteomes" id="UP001596267"/>
    </source>
</evidence>
<proteinExistence type="predicted"/>
<dbReference type="Proteomes" id="UP001596267">
    <property type="component" value="Unassembled WGS sequence"/>
</dbReference>
<name>A0ABW1WGN8_9BACL</name>
<gene>
    <name evidence="1" type="ORF">ACFP7A_12345</name>
</gene>
<reference evidence="2" key="1">
    <citation type="journal article" date="2019" name="Int. J. Syst. Evol. Microbiol.">
        <title>The Global Catalogue of Microorganisms (GCM) 10K type strain sequencing project: providing services to taxonomists for standard genome sequencing and annotation.</title>
        <authorList>
            <consortium name="The Broad Institute Genomics Platform"/>
            <consortium name="The Broad Institute Genome Sequencing Center for Infectious Disease"/>
            <person name="Wu L."/>
            <person name="Ma J."/>
        </authorList>
    </citation>
    <scope>NUCLEOTIDE SEQUENCE [LARGE SCALE GENOMIC DNA]</scope>
    <source>
        <strain evidence="2">CCUG 42001</strain>
    </source>
</reference>
<protein>
    <submittedName>
        <fullName evidence="1">DUF2521 family protein</fullName>
    </submittedName>
</protein>
<dbReference type="EMBL" id="JBHSTQ010000013">
    <property type="protein sequence ID" value="MFC6387388.1"/>
    <property type="molecule type" value="Genomic_DNA"/>
</dbReference>